<dbReference type="AlphaFoldDB" id="A0A6N3AN93"/>
<dbReference type="Pfam" id="PF00703">
    <property type="entry name" value="Glyco_hydro_2"/>
    <property type="match status" value="1"/>
</dbReference>
<dbReference type="SUPFAM" id="SSF49303">
    <property type="entry name" value="beta-Galactosidase/glucuronidase domain"/>
    <property type="match status" value="1"/>
</dbReference>
<dbReference type="EMBL" id="CACRUT010000008">
    <property type="protein sequence ID" value="VYT92233.1"/>
    <property type="molecule type" value="Genomic_DNA"/>
</dbReference>
<dbReference type="InterPro" id="IPR017853">
    <property type="entry name" value="GH"/>
</dbReference>
<reference evidence="8" key="1">
    <citation type="submission" date="2019-11" db="EMBL/GenBank/DDBJ databases">
        <authorList>
            <person name="Feng L."/>
        </authorList>
    </citation>
    <scope>NUCLEOTIDE SEQUENCE</scope>
    <source>
        <strain evidence="8">PclaraLFYP37</strain>
    </source>
</reference>
<evidence type="ECO:0000256" key="5">
    <source>
        <dbReference type="ARBA" id="ARBA00023295"/>
    </source>
</evidence>
<dbReference type="Gene3D" id="3.20.20.80">
    <property type="entry name" value="Glycosidases"/>
    <property type="match status" value="1"/>
</dbReference>
<dbReference type="PANTHER" id="PTHR46323">
    <property type="entry name" value="BETA-GALACTOSIDASE"/>
    <property type="match status" value="1"/>
</dbReference>
<sequence>MNKHRIWASAFAMLALTYGGKLLAQGRLDLAGQWEFQIDRADKGTVDKWYDRPLEDRILLPGSMPQRLKGDRPSVETQWTGSLYDSSYFYNPYMEKYRREENFKLPFFLTPDRHYVGTAWYRRTVEVPADWKNRRVVLYLERPHIETELWVNGKKVGGDNSLCVPHCYDVTDYVKSGENALALRVSNRIDGVCVGADSHSVTDQTQGNWNGVVGRMELRSTPLLYAEDIQVYPNIHDRTATVRIRLKQHRGKGRPDAEVKLSAKSFNTDVVHEIPVVSRRVKLKKGQAEVEVVLDMGEKMQLWDEFNPALYELTAEVSSEHGTDKQTRTFGMREFKVDGKMFYVNGRLTQLRGTVENCDFPLTGYVPMDEESWERVFRICRSYGLNHMRFHSFCPPEAAFAAADRVGFYLQPEGPSWPNHGVKLGNGMYIDRYLMEETQRMNKAYGNYASFCMMACGNEPAGNWVAWVSDFVDYWKKTDSRHVYTGASVGGGWAWQPKSMYHVKAGVRGLDEWRRRAPESMSDFRAKIDTVSVPFVSHETGQWCVFPNFDEISKYTGVNKAKNFEIFRDILNDNHMGGMAHKFMMASGKLQTLCYKHEIERTLRTPDYAGFQLLALNDYSGQGTALVGLTDVFFDEKEYCSPEDFREFCSPTVLLARIPKFTYWNRDAFTAAVEVAHYGKAAIRDAEVSYRICDKYGKTYTEGTLYNGDVALGNNIGLGNVTVALDKIGAPRQMVFEVMLKGTYDLDGRKEEVRSRNHWNFWVYPQTTLDDLARMDTGDVYITDILDEKAEQVLKAGGKVLVTAAGKITYGKDIVQQFTPVFWNTSWFKMRPPHTTGLYIESNHPLFRNFPTDYHSDMQWWDLVNRKQVMQFTEFPADFQPIVQSIDTWFLSRKIGMLFEANVAGGRLMMTTMPLDADSGVPVIAQMRKAVIAYMQSDDFRPQYTVDLQRVKDLFTKEAPKVNMYTNDSPDELKPKLNIKK</sequence>
<dbReference type="GO" id="GO:0009341">
    <property type="term" value="C:beta-galactosidase complex"/>
    <property type="evidence" value="ECO:0007669"/>
    <property type="project" value="TreeGrafter"/>
</dbReference>
<evidence type="ECO:0000313" key="8">
    <source>
        <dbReference type="EMBL" id="VYT92233.1"/>
    </source>
</evidence>
<dbReference type="Pfam" id="PF02837">
    <property type="entry name" value="Glyco_hydro_2_N"/>
    <property type="match status" value="1"/>
</dbReference>
<dbReference type="InterPro" id="IPR006104">
    <property type="entry name" value="Glyco_hydro_2_N"/>
</dbReference>
<dbReference type="GO" id="GO:0004565">
    <property type="term" value="F:beta-galactosidase activity"/>
    <property type="evidence" value="ECO:0007669"/>
    <property type="project" value="UniProtKB-EC"/>
</dbReference>
<dbReference type="SUPFAM" id="SSF51445">
    <property type="entry name" value="(Trans)glycosidases"/>
    <property type="match status" value="1"/>
</dbReference>
<evidence type="ECO:0000256" key="1">
    <source>
        <dbReference type="ARBA" id="ARBA00001412"/>
    </source>
</evidence>
<dbReference type="InterPro" id="IPR036156">
    <property type="entry name" value="Beta-gal/glucu_dom_sf"/>
</dbReference>
<dbReference type="InterPro" id="IPR013783">
    <property type="entry name" value="Ig-like_fold"/>
</dbReference>
<organism evidence="8">
    <name type="scientific">Paraprevotella clara</name>
    <dbReference type="NCBI Taxonomy" id="454154"/>
    <lineage>
        <taxon>Bacteria</taxon>
        <taxon>Pseudomonadati</taxon>
        <taxon>Bacteroidota</taxon>
        <taxon>Bacteroidia</taxon>
        <taxon>Bacteroidales</taxon>
        <taxon>Prevotellaceae</taxon>
        <taxon>Paraprevotella</taxon>
    </lineage>
</organism>
<dbReference type="InterPro" id="IPR050347">
    <property type="entry name" value="Bact_Beta-galactosidase"/>
</dbReference>
<evidence type="ECO:0000256" key="2">
    <source>
        <dbReference type="ARBA" id="ARBA00007401"/>
    </source>
</evidence>
<feature type="domain" description="Glycosyl hydrolases family 2 sugar binding" evidence="7">
    <location>
        <begin position="30"/>
        <end position="218"/>
    </location>
</feature>
<accession>A0A6N3AN93</accession>
<dbReference type="PANTHER" id="PTHR46323:SF2">
    <property type="entry name" value="BETA-GALACTOSIDASE"/>
    <property type="match status" value="1"/>
</dbReference>
<gene>
    <name evidence="8" type="primary">cbgA_1</name>
    <name evidence="8" type="ORF">PCLFYP37_01481</name>
</gene>
<evidence type="ECO:0000259" key="6">
    <source>
        <dbReference type="Pfam" id="PF00703"/>
    </source>
</evidence>
<dbReference type="Gene3D" id="2.60.40.10">
    <property type="entry name" value="Immunoglobulins"/>
    <property type="match status" value="1"/>
</dbReference>
<feature type="domain" description="Glycoside hydrolase family 2 immunoglobulin-like beta-sandwich" evidence="6">
    <location>
        <begin position="226"/>
        <end position="333"/>
    </location>
</feature>
<protein>
    <recommendedName>
        <fullName evidence="3">beta-galactosidase</fullName>
        <ecNumber evidence="3">3.2.1.23</ecNumber>
    </recommendedName>
</protein>
<comment type="similarity">
    <text evidence="2">Belongs to the glycosyl hydrolase 2 family.</text>
</comment>
<dbReference type="GO" id="GO:0005990">
    <property type="term" value="P:lactose catabolic process"/>
    <property type="evidence" value="ECO:0007669"/>
    <property type="project" value="TreeGrafter"/>
</dbReference>
<name>A0A6N3AN93_9BACT</name>
<evidence type="ECO:0000259" key="7">
    <source>
        <dbReference type="Pfam" id="PF02837"/>
    </source>
</evidence>
<evidence type="ECO:0000256" key="4">
    <source>
        <dbReference type="ARBA" id="ARBA00022801"/>
    </source>
</evidence>
<comment type="catalytic activity">
    <reaction evidence="1">
        <text>Hydrolysis of terminal non-reducing beta-D-galactose residues in beta-D-galactosides.</text>
        <dbReference type="EC" id="3.2.1.23"/>
    </reaction>
</comment>
<evidence type="ECO:0000256" key="3">
    <source>
        <dbReference type="ARBA" id="ARBA00012756"/>
    </source>
</evidence>
<dbReference type="Gene3D" id="2.60.120.260">
    <property type="entry name" value="Galactose-binding domain-like"/>
    <property type="match status" value="1"/>
</dbReference>
<dbReference type="InterPro" id="IPR006102">
    <property type="entry name" value="Ig-like_GH2"/>
</dbReference>
<keyword evidence="5 8" id="KW-0326">Glycosidase</keyword>
<dbReference type="RefSeq" id="WP_412442229.1">
    <property type="nucleotide sequence ID" value="NZ_CACRUT010000008.1"/>
</dbReference>
<proteinExistence type="inferred from homology"/>
<dbReference type="InterPro" id="IPR008979">
    <property type="entry name" value="Galactose-bd-like_sf"/>
</dbReference>
<keyword evidence="4 8" id="KW-0378">Hydrolase</keyword>
<dbReference type="SUPFAM" id="SSF49785">
    <property type="entry name" value="Galactose-binding domain-like"/>
    <property type="match status" value="1"/>
</dbReference>
<dbReference type="EC" id="3.2.1.23" evidence="3"/>